<protein>
    <submittedName>
        <fullName evidence="4">GIP protein</fullName>
    </submittedName>
</protein>
<dbReference type="InterPro" id="IPR036397">
    <property type="entry name" value="RNaseH_sf"/>
</dbReference>
<evidence type="ECO:0000313" key="4">
    <source>
        <dbReference type="EMBL" id="CAE7361437.1"/>
    </source>
</evidence>
<evidence type="ECO:0000256" key="1">
    <source>
        <dbReference type="SAM" id="Coils"/>
    </source>
</evidence>
<reference evidence="4" key="1">
    <citation type="submission" date="2021-02" db="EMBL/GenBank/DDBJ databases">
        <authorList>
            <person name="Dougan E. K."/>
            <person name="Rhodes N."/>
            <person name="Thang M."/>
            <person name="Chan C."/>
        </authorList>
    </citation>
    <scope>NUCLEOTIDE SEQUENCE</scope>
</reference>
<proteinExistence type="predicted"/>
<name>A0A812PK57_SYMPI</name>
<feature type="compositionally biased region" description="Low complexity" evidence="2">
    <location>
        <begin position="1669"/>
        <end position="1680"/>
    </location>
</feature>
<feature type="compositionally biased region" description="Basic and acidic residues" evidence="2">
    <location>
        <begin position="1554"/>
        <end position="1586"/>
    </location>
</feature>
<feature type="domain" description="Integrase catalytic" evidence="3">
    <location>
        <begin position="1259"/>
        <end position="1431"/>
    </location>
</feature>
<dbReference type="OrthoDB" id="428172at2759"/>
<dbReference type="GO" id="GO:0015074">
    <property type="term" value="P:DNA integration"/>
    <property type="evidence" value="ECO:0007669"/>
    <property type="project" value="InterPro"/>
</dbReference>
<evidence type="ECO:0000259" key="3">
    <source>
        <dbReference type="PROSITE" id="PS50994"/>
    </source>
</evidence>
<comment type="caution">
    <text evidence="4">The sequence shown here is derived from an EMBL/GenBank/DDBJ whole genome shotgun (WGS) entry which is preliminary data.</text>
</comment>
<keyword evidence="1" id="KW-0175">Coiled coil</keyword>
<feature type="region of interest" description="Disordered" evidence="2">
    <location>
        <begin position="1045"/>
        <end position="1116"/>
    </location>
</feature>
<dbReference type="SUPFAM" id="SSF53098">
    <property type="entry name" value="Ribonuclease H-like"/>
    <property type="match status" value="1"/>
</dbReference>
<dbReference type="PROSITE" id="PS50994">
    <property type="entry name" value="INTEGRASE"/>
    <property type="match status" value="1"/>
</dbReference>
<feature type="compositionally biased region" description="Basic and acidic residues" evidence="2">
    <location>
        <begin position="780"/>
        <end position="797"/>
    </location>
</feature>
<dbReference type="GO" id="GO:0003676">
    <property type="term" value="F:nucleic acid binding"/>
    <property type="evidence" value="ECO:0007669"/>
    <property type="project" value="InterPro"/>
</dbReference>
<feature type="coiled-coil region" evidence="1">
    <location>
        <begin position="544"/>
        <end position="574"/>
    </location>
</feature>
<feature type="region of interest" description="Disordered" evidence="2">
    <location>
        <begin position="1"/>
        <end position="47"/>
    </location>
</feature>
<feature type="compositionally biased region" description="Basic and acidic residues" evidence="2">
    <location>
        <begin position="1060"/>
        <end position="1069"/>
    </location>
</feature>
<feature type="region of interest" description="Disordered" evidence="2">
    <location>
        <begin position="707"/>
        <end position="797"/>
    </location>
</feature>
<accession>A0A812PK57</accession>
<dbReference type="Proteomes" id="UP000649617">
    <property type="component" value="Unassembled WGS sequence"/>
</dbReference>
<evidence type="ECO:0000256" key="2">
    <source>
        <dbReference type="SAM" id="MobiDB-lite"/>
    </source>
</evidence>
<dbReference type="EMBL" id="CAJNIZ010014415">
    <property type="protein sequence ID" value="CAE7361437.1"/>
    <property type="molecule type" value="Genomic_DNA"/>
</dbReference>
<evidence type="ECO:0000313" key="5">
    <source>
        <dbReference type="Proteomes" id="UP000649617"/>
    </source>
</evidence>
<gene>
    <name evidence="4" type="primary">GIP</name>
    <name evidence="4" type="ORF">SPIL2461_LOCUS8652</name>
</gene>
<organism evidence="4 5">
    <name type="scientific">Symbiodinium pilosum</name>
    <name type="common">Dinoflagellate</name>
    <dbReference type="NCBI Taxonomy" id="2952"/>
    <lineage>
        <taxon>Eukaryota</taxon>
        <taxon>Sar</taxon>
        <taxon>Alveolata</taxon>
        <taxon>Dinophyceae</taxon>
        <taxon>Suessiales</taxon>
        <taxon>Symbiodiniaceae</taxon>
        <taxon>Symbiodinium</taxon>
    </lineage>
</organism>
<dbReference type="Gene3D" id="3.30.420.10">
    <property type="entry name" value="Ribonuclease H-like superfamily/Ribonuclease H"/>
    <property type="match status" value="1"/>
</dbReference>
<dbReference type="InterPro" id="IPR012337">
    <property type="entry name" value="RNaseH-like_sf"/>
</dbReference>
<feature type="region of interest" description="Disordered" evidence="2">
    <location>
        <begin position="241"/>
        <end position="275"/>
    </location>
</feature>
<keyword evidence="5" id="KW-1185">Reference proteome</keyword>
<sequence length="2310" mass="257447">MGTPTRTVEDPSFMRGAESPVLPRRGGAPARGQDTAEPGQDSGTGRRYVDYKMEAAPSWDGEQPEVKYKKYARNLKLWLIEARERLPGGLIGKRIIDAIPYGSRLAAILAHLTVDEITEDTGFEKIVSLIEEAHDYLRDAKLEQAFDQAIFKGRRRQDQSLSGFVATKKAAFGELKRQGLDLLSTEAGSHLLGHLLLKQGNFSEDQRQRIKFLTDGSIDFPKVERAIRKLFGETVDEPGARSKTFWQDSAGDGYGDDEEDEPASSFWQDLDDQRPDGGVFEDLLDLDTETGEVYMVLEHAEAVEFMGDYLAWTMYEEQPRSTSSSGPPSGNQSRPTTAMFFAEPPVASTAGFMSMIAEKPGQKQLQYMHESDVSSAYFVASQLPPVPLKCHDFLSYTFATSLEAPGRALVDTAAQHGLIGRETLEKLDQHLLTNFGMKVRHSGEDGGTVRGVCGAEERTPIAYVPIGIGGCSGLLRVQIVPGPVPCLIPAYLLTDMGSIIDMVGLTLFHTTLGVRFFLRLRWVVWTQAANALMIVAQQPQLRDVRRLAARRERLERQVLEMQQKEAELMESSRKSATGKVPTLNTNVLDETGQLRPLAQHLGRSQYLAPVLRQSPTCTHPKASDGCNRDWSWTKCEACGAIEQIPKLTPDRMTEWNTVLVYQSNCTPTADNDHTIGGYFPDGDYQSGTTELNPNVWRTLAADSVFGTINGKSSSGEYGKGERPALGRTDAPNYGGGAATTSPSSRPRCGDGGGPARVRDWRPRQPSDSSTDIGWGLGARQGDDGRCAESSDARGGTDEELREMFRGGAGAELARGEAAIPLDMSRGDPDCEFVWTDKIELNSVIAAFEVKLCFQCQAEALKPHQLRDRWAWKCPSCHDQTLMSEWDGRTNGWHLGAAWRRSIESLEMLATLVKPANSYVWAFTGRTVPRTKNAVAKSPRAARVIFNVDEGDVNVLDIAKTHAVDYNLGDEEVTVFAVQEFKADFVEELDDVRHDAIEVTLDKNAKKELLANLSQLSGGQDDELYWDACLREHAELQVDVFREEGEKAGAGPDSPALHGLPADHRNHQGHDSAALPGLPADHHNHQGQTTPGCRTGIGQARRHQKPPQLPEPEDLNDRCRSLRKTGSRAKWECEQGFLTMLCVDPLRVPLHEVGPGHRNLRWTAIRDGNAWRWTEKAQTGKLDSRIMDAEAVLVYYGWDQSGLGPRPEGDHDIFAGHPGRAEFVRLLKAAGCRAEIIQYVQREFKCAGCDLEQRPPSRLPSATPRTYDFNVVIGIDVLFVHGLDKTEHPVLNVTCLGTLYSTFGMIDPLRRSAKLTLKAFERLWVRTFGPPDFLMYDMGTEFTGSDFQSGIERMCIQPIVCDHEAPWENGVCERRGDLFKKVYYKSREIAQPRDMDEVELLIFESAWALQINRRYELSVTQDKAWNRASELRDAARKALMELDAKERLQRANRSRPRRQREGQVFSEGQPVVVWRQGRRGALAKVGPCFVVLQRGSTVWVTRRGELWKCDASQVFAMGPLEVQGLEVIPRDLLMAKERLRFDSEKLGFVDVTQENQHDENEVHEESDREQPERPRQPGHHELPRGNDDIADLPSDVGDYSPDEVQEPQHEQPAGAPSLKPTSREPPHEPPPPPSIKPTSREPPQEPPPGAPSVKPTSRVTPPMPPRSQPATSSTALTTTNNRPMWNDVVRRRTVNSDTGEVIADESSMVMNDPGSYQGLCRPVSEAALRANPVDEDKRLFDKGLKRVHDGAGHQGHAQPKPKIGGMWVADVVTPWGDKRKYPVIANSRDLSVFGKLEKFDVLYTYSELHSGWICLTKKSGKEIQERTLNAMEKKMFAEAKLTEIQNLEGSSAISFVTDPEEIQKIKATFSQRIVPSRFILTKKQQEVGQSWKAKARWILLGHRDPDAQELERYAPTPATPTVYLTFQLLSSMRYKLVIMDVTIVRDHAPELIRVLTAVYGLVNAPAIWRRTVRKVLSELGYLESTFDPCLYYLPFLANESSQLMRGCAGLVLLDVDDFVQGGNPRHEELMENLRKRFRFGKWRSIYKSSGEYLGRTVYQKEDFEIQISMERYIQEKLRPIVLPKDKIKDEGRVLDGNETTLVRGAGGSLLWMGREARPDMGAACAMAMAFGKDGPKVQNVKWINKAIAELKGTSDTRLRILPIPLEDGLWMVFSDASLGNAEKDKSQGGFLLAFVDKEIMDGKVGRLSINSWKSHRLRRAVKASLGSEALALDDGLAELEWLKALYCEVAIPGTCVNDGSRYGEDETIADREGRRGGHGCYGCQGALRPVAPTIRSCWTLPTCTTGCGGDE</sequence>
<dbReference type="InterPro" id="IPR001584">
    <property type="entry name" value="Integrase_cat-core"/>
</dbReference>
<feature type="region of interest" description="Disordered" evidence="2">
    <location>
        <begin position="1550"/>
        <end position="1684"/>
    </location>
</feature>